<evidence type="ECO:0000313" key="3">
    <source>
        <dbReference type="EMBL" id="CAH7687613.1"/>
    </source>
</evidence>
<evidence type="ECO:0000313" key="4">
    <source>
        <dbReference type="Proteomes" id="UP001153365"/>
    </source>
</evidence>
<feature type="region of interest" description="Disordered" evidence="1">
    <location>
        <begin position="127"/>
        <end position="158"/>
    </location>
</feature>
<feature type="compositionally biased region" description="Low complexity" evidence="1">
    <location>
        <begin position="142"/>
        <end position="155"/>
    </location>
</feature>
<keyword evidence="4" id="KW-1185">Reference proteome</keyword>
<comment type="caution">
    <text evidence="3">The sequence shown here is derived from an EMBL/GenBank/DDBJ whole genome shotgun (WGS) entry which is preliminary data.</text>
</comment>
<sequence>MFFRQMLLIFWLSPTLIFWNRVVQGFLRVNSFGKIEEYNSLDSASWKSRDIYNQQQNVHDEGKKHNVHPAYQVSGDSSNQMADGNSNWGVGAISPLDELFNHPYSAPNLEETMNYYPQHQWNYAQVEHSSFSSQNHQKETYPPVGSSKDPGSSSSTYQPMYDGELFGGNHVNLVQHFDESHYRDSSVVPQPNQNFGIPFDHQMTIRPTSHSIQSEFPYNPHLSDMGDRAYQNQDWSAQDFNPPSSSHNLGSFHAGASFDHRRNLIDNENLIFDNSNSPTETDESLRERNELFEILNRDFRRISKDNAVLEILRGASKTEKTDIENFHQQNNNYLTRRNPEDSQSNFIIKGQTETDEARKLTRLKNRMIVVYTLGIDWDGSDKIKNPIFAFANKLQNFGNVVINEITTEHIKDISILGITFMKIIAKKFSNESVSKEFGDDNSLLNYTKSFWNFCFTHEGKTNKEFGDFFTSLGKHCSQEDKQRFLTTTFSREFKTPRTIFSRIKKNIPKCTDKLTILQYSWYFVFFRAIFYYPQVIFKFGNLSGDELKSVIEDGILYIYGKDIMLKTGDGNDI</sequence>
<evidence type="ECO:0000256" key="2">
    <source>
        <dbReference type="SAM" id="SignalP"/>
    </source>
</evidence>
<proteinExistence type="predicted"/>
<dbReference type="Proteomes" id="UP001153365">
    <property type="component" value="Unassembled WGS sequence"/>
</dbReference>
<name>A0AAV0BMM0_PHAPC</name>
<reference evidence="3" key="1">
    <citation type="submission" date="2022-06" db="EMBL/GenBank/DDBJ databases">
        <authorList>
            <consortium name="SYNGENTA / RWTH Aachen University"/>
        </authorList>
    </citation>
    <scope>NUCLEOTIDE SEQUENCE</scope>
</reference>
<feature type="chain" id="PRO_5043807303" evidence="2">
    <location>
        <begin position="26"/>
        <end position="573"/>
    </location>
</feature>
<dbReference type="AlphaFoldDB" id="A0AAV0BMM0"/>
<gene>
    <name evidence="3" type="ORF">PPACK8108_LOCUS22424</name>
</gene>
<feature type="signal peptide" evidence="2">
    <location>
        <begin position="1"/>
        <end position="25"/>
    </location>
</feature>
<evidence type="ECO:0000256" key="1">
    <source>
        <dbReference type="SAM" id="MobiDB-lite"/>
    </source>
</evidence>
<organism evidence="3 4">
    <name type="scientific">Phakopsora pachyrhizi</name>
    <name type="common">Asian soybean rust disease fungus</name>
    <dbReference type="NCBI Taxonomy" id="170000"/>
    <lineage>
        <taxon>Eukaryota</taxon>
        <taxon>Fungi</taxon>
        <taxon>Dikarya</taxon>
        <taxon>Basidiomycota</taxon>
        <taxon>Pucciniomycotina</taxon>
        <taxon>Pucciniomycetes</taxon>
        <taxon>Pucciniales</taxon>
        <taxon>Phakopsoraceae</taxon>
        <taxon>Phakopsora</taxon>
    </lineage>
</organism>
<keyword evidence="2" id="KW-0732">Signal</keyword>
<accession>A0AAV0BMM0</accession>
<protein>
    <submittedName>
        <fullName evidence="3">Uncharacterized protein</fullName>
    </submittedName>
</protein>
<dbReference type="EMBL" id="CALTRL010005889">
    <property type="protein sequence ID" value="CAH7687613.1"/>
    <property type="molecule type" value="Genomic_DNA"/>
</dbReference>